<feature type="domain" description="Putative carbohydrate metabolism" evidence="2">
    <location>
        <begin position="43"/>
        <end position="236"/>
    </location>
</feature>
<dbReference type="EMBL" id="PPSL01000010">
    <property type="protein sequence ID" value="PQJ08900.1"/>
    <property type="molecule type" value="Genomic_DNA"/>
</dbReference>
<evidence type="ECO:0008006" key="6">
    <source>
        <dbReference type="Google" id="ProtNLM"/>
    </source>
</evidence>
<dbReference type="InterPro" id="IPR025112">
    <property type="entry name" value="PCMD"/>
</dbReference>
<dbReference type="InterPro" id="IPR038653">
    <property type="entry name" value="Put_CMD_sf"/>
</dbReference>
<dbReference type="OrthoDB" id="713122at2"/>
<proteinExistence type="predicted"/>
<sequence>MKILSTLLICSAITSSAMAQTAITNGGFENWGGNASPGVAAEPTNWFSNKSGSTIAQAGGQTCFQETSIVHSGTSCVRVETISGPLSTAINGNVTTGVVSAPSFIKTDGYIGTVNFSNSSDVRRMAFTGRPDSVTGWYQYTQGAATEQGRVKVILHTGDYFDPETPTTNHPDPTANKIGGATFVTPLSNATTWTRFSVPVTYVSASSPAYIMVNITSSADQNTSVTGSKLWIDDLTAVYNPVGVSNVNMQADDINIYSAYKTLFVNAAKEINGEATITIYDMAGRTVFTHSLTEKFSNYDLSALTTGVYVYKVNSTSFSKTDKVAIQ</sequence>
<feature type="chain" id="PRO_5015467641" description="Secretion system C-terminal sorting domain-containing protein" evidence="1">
    <location>
        <begin position="20"/>
        <end position="327"/>
    </location>
</feature>
<dbReference type="Pfam" id="PF13201">
    <property type="entry name" value="PCMD"/>
    <property type="match status" value="1"/>
</dbReference>
<name>A0A2S7SPU4_9BACT</name>
<keyword evidence="5" id="KW-1185">Reference proteome</keyword>
<dbReference type="AlphaFoldDB" id="A0A2S7SPU4"/>
<gene>
    <name evidence="4" type="ORF">CJD36_021775</name>
</gene>
<evidence type="ECO:0000259" key="2">
    <source>
        <dbReference type="Pfam" id="PF13201"/>
    </source>
</evidence>
<reference evidence="4 5" key="1">
    <citation type="submission" date="2018-01" db="EMBL/GenBank/DDBJ databases">
        <title>A novel member of the phylum Bacteroidetes isolated from glacier ice.</title>
        <authorList>
            <person name="Liu Q."/>
            <person name="Xin Y.-H."/>
        </authorList>
    </citation>
    <scope>NUCLEOTIDE SEQUENCE [LARGE SCALE GENOMIC DNA]</scope>
    <source>
        <strain evidence="4 5">RB1R16</strain>
    </source>
</reference>
<dbReference type="NCBIfam" id="TIGR04183">
    <property type="entry name" value="Por_Secre_tail"/>
    <property type="match status" value="1"/>
</dbReference>
<evidence type="ECO:0000259" key="3">
    <source>
        <dbReference type="Pfam" id="PF18962"/>
    </source>
</evidence>
<comment type="caution">
    <text evidence="4">The sequence shown here is derived from an EMBL/GenBank/DDBJ whole genome shotgun (WGS) entry which is preliminary data.</text>
</comment>
<feature type="signal peptide" evidence="1">
    <location>
        <begin position="1"/>
        <end position="19"/>
    </location>
</feature>
<evidence type="ECO:0000313" key="5">
    <source>
        <dbReference type="Proteomes" id="UP000239872"/>
    </source>
</evidence>
<accession>A0A2S7SPU4</accession>
<keyword evidence="1" id="KW-0732">Signal</keyword>
<evidence type="ECO:0000313" key="4">
    <source>
        <dbReference type="EMBL" id="PQJ08900.1"/>
    </source>
</evidence>
<dbReference type="RefSeq" id="WP_105041328.1">
    <property type="nucleotide sequence ID" value="NZ_PPSL01000010.1"/>
</dbReference>
<dbReference type="Gene3D" id="2.60.120.890">
    <property type="entry name" value="BT2081, beta-jelly-roll domain"/>
    <property type="match status" value="1"/>
</dbReference>
<evidence type="ECO:0000256" key="1">
    <source>
        <dbReference type="SAM" id="SignalP"/>
    </source>
</evidence>
<organism evidence="4 5">
    <name type="scientific">Flavipsychrobacter stenotrophus</name>
    <dbReference type="NCBI Taxonomy" id="2077091"/>
    <lineage>
        <taxon>Bacteria</taxon>
        <taxon>Pseudomonadati</taxon>
        <taxon>Bacteroidota</taxon>
        <taxon>Chitinophagia</taxon>
        <taxon>Chitinophagales</taxon>
        <taxon>Chitinophagaceae</taxon>
        <taxon>Flavipsychrobacter</taxon>
    </lineage>
</organism>
<feature type="domain" description="Secretion system C-terminal sorting" evidence="3">
    <location>
        <begin position="263"/>
        <end position="326"/>
    </location>
</feature>
<dbReference type="Proteomes" id="UP000239872">
    <property type="component" value="Unassembled WGS sequence"/>
</dbReference>
<dbReference type="Pfam" id="PF18962">
    <property type="entry name" value="Por_Secre_tail"/>
    <property type="match status" value="1"/>
</dbReference>
<dbReference type="InterPro" id="IPR026444">
    <property type="entry name" value="Secre_tail"/>
</dbReference>
<protein>
    <recommendedName>
        <fullName evidence="6">Secretion system C-terminal sorting domain-containing protein</fullName>
    </recommendedName>
</protein>